<evidence type="ECO:0000313" key="1">
    <source>
        <dbReference type="EMBL" id="KAI3915963.1"/>
    </source>
</evidence>
<sequence>MTEQKQHQILEQDLSRDKRLAALPRALVAWFVKIDKDLQDKARTSGTTVSDNRRVCGYHGLRWLECNEEEKDRITASDGEVGRLNIVGGDRLDLLEIWTLVIVHVPYVQQVKDKYKVYNLCSERLYDASLFEGCLFR</sequence>
<proteinExistence type="predicted"/>
<accession>A0AAD4XIC7</accession>
<evidence type="ECO:0000313" key="2">
    <source>
        <dbReference type="Proteomes" id="UP001202328"/>
    </source>
</evidence>
<name>A0AAD4XIC7_9MAGN</name>
<reference evidence="1" key="1">
    <citation type="submission" date="2022-04" db="EMBL/GenBank/DDBJ databases">
        <title>A functionally conserved STORR gene fusion in Papaver species that diverged 16.8 million years ago.</title>
        <authorList>
            <person name="Catania T."/>
        </authorList>
    </citation>
    <scope>NUCLEOTIDE SEQUENCE</scope>
    <source>
        <strain evidence="1">S-188037</strain>
    </source>
</reference>
<dbReference type="Proteomes" id="UP001202328">
    <property type="component" value="Unassembled WGS sequence"/>
</dbReference>
<keyword evidence="2" id="KW-1185">Reference proteome</keyword>
<dbReference type="AlphaFoldDB" id="A0AAD4XIC7"/>
<gene>
    <name evidence="1" type="ORF">MKW98_004404</name>
</gene>
<protein>
    <submittedName>
        <fullName evidence="1">Uncharacterized protein</fullName>
    </submittedName>
</protein>
<dbReference type="EMBL" id="JAJJMB010009125">
    <property type="protein sequence ID" value="KAI3915963.1"/>
    <property type="molecule type" value="Genomic_DNA"/>
</dbReference>
<comment type="caution">
    <text evidence="1">The sequence shown here is derived from an EMBL/GenBank/DDBJ whole genome shotgun (WGS) entry which is preliminary data.</text>
</comment>
<organism evidence="1 2">
    <name type="scientific">Papaver atlanticum</name>
    <dbReference type="NCBI Taxonomy" id="357466"/>
    <lineage>
        <taxon>Eukaryota</taxon>
        <taxon>Viridiplantae</taxon>
        <taxon>Streptophyta</taxon>
        <taxon>Embryophyta</taxon>
        <taxon>Tracheophyta</taxon>
        <taxon>Spermatophyta</taxon>
        <taxon>Magnoliopsida</taxon>
        <taxon>Ranunculales</taxon>
        <taxon>Papaveraceae</taxon>
        <taxon>Papaveroideae</taxon>
        <taxon>Papaver</taxon>
    </lineage>
</organism>